<dbReference type="AlphaFoldDB" id="A0A2N6QLV7"/>
<reference evidence="2 3" key="1">
    <citation type="submission" date="2017-09" db="EMBL/GenBank/DDBJ databases">
        <title>Bacterial strain isolated from the female urinary microbiota.</title>
        <authorList>
            <person name="Thomas-White K."/>
            <person name="Kumar N."/>
            <person name="Forster S."/>
            <person name="Putonti C."/>
            <person name="Lawley T."/>
            <person name="Wolfe A.J."/>
        </authorList>
    </citation>
    <scope>NUCLEOTIDE SEQUENCE [LARGE SCALE GENOMIC DNA]</scope>
    <source>
        <strain evidence="2 3">UMB0834</strain>
    </source>
</reference>
<evidence type="ECO:0000313" key="3">
    <source>
        <dbReference type="Proteomes" id="UP000235748"/>
    </source>
</evidence>
<gene>
    <name evidence="2" type="ORF">CJ235_02795</name>
</gene>
<accession>A0A2N6QLV7</accession>
<proteinExistence type="predicted"/>
<feature type="coiled-coil region" evidence="1">
    <location>
        <begin position="16"/>
        <end position="43"/>
    </location>
</feature>
<dbReference type="RefSeq" id="WP_070503222.1">
    <property type="nucleotide sequence ID" value="NZ_JAASJD010000002.1"/>
</dbReference>
<sequence length="132" mass="14962">MLTETDLKYLDDSNALAVVKHLKEELNTELDNLSDLYKHTIGEYDYIWNNGLEDARDLGSQLDEDEILEALQIGGVTKKIVLTDHKEKLDDKNSKVKKVKAHHQDYIKRLNEAVDTILANDQSLASQVGLVN</sequence>
<evidence type="ECO:0000313" key="2">
    <source>
        <dbReference type="EMBL" id="PMC20621.1"/>
    </source>
</evidence>
<organism evidence="2 3">
    <name type="scientific">Staphylococcus pettenkoferi</name>
    <dbReference type="NCBI Taxonomy" id="170573"/>
    <lineage>
        <taxon>Bacteria</taxon>
        <taxon>Bacillati</taxon>
        <taxon>Bacillota</taxon>
        <taxon>Bacilli</taxon>
        <taxon>Bacillales</taxon>
        <taxon>Staphylococcaceae</taxon>
        <taxon>Staphylococcus</taxon>
    </lineage>
</organism>
<dbReference type="EMBL" id="PNGG01000001">
    <property type="protein sequence ID" value="PMC20621.1"/>
    <property type="molecule type" value="Genomic_DNA"/>
</dbReference>
<evidence type="ECO:0000256" key="1">
    <source>
        <dbReference type="SAM" id="Coils"/>
    </source>
</evidence>
<comment type="caution">
    <text evidence="2">The sequence shown here is derived from an EMBL/GenBank/DDBJ whole genome shotgun (WGS) entry which is preliminary data.</text>
</comment>
<keyword evidence="1" id="KW-0175">Coiled coil</keyword>
<name>A0A2N6QLV7_9STAP</name>
<protein>
    <submittedName>
        <fullName evidence="2">Uncharacterized protein</fullName>
    </submittedName>
</protein>
<dbReference type="Proteomes" id="UP000235748">
    <property type="component" value="Unassembled WGS sequence"/>
</dbReference>
<dbReference type="STRING" id="170573.GCA_001076995_00454"/>